<organism evidence="1">
    <name type="scientific">Absidia glauca</name>
    <name type="common">Pin mould</name>
    <dbReference type="NCBI Taxonomy" id="4829"/>
    <lineage>
        <taxon>Eukaryota</taxon>
        <taxon>Fungi</taxon>
        <taxon>Fungi incertae sedis</taxon>
        <taxon>Mucoromycota</taxon>
        <taxon>Mucoromycotina</taxon>
        <taxon>Mucoromycetes</taxon>
        <taxon>Mucorales</taxon>
        <taxon>Cunninghamellaceae</taxon>
        <taxon>Absidia</taxon>
    </lineage>
</organism>
<name>A0A163IR20_ABSGL</name>
<gene>
    <name evidence="1" type="primary">ABSGL_00154.1 scaffold 349</name>
</gene>
<dbReference type="AlphaFoldDB" id="A0A163IR20"/>
<evidence type="ECO:0000313" key="1">
    <source>
        <dbReference type="EMBL" id="SAL94862.1"/>
    </source>
</evidence>
<proteinExistence type="predicted"/>
<protein>
    <submittedName>
        <fullName evidence="1">Uncharacterized protein</fullName>
    </submittedName>
</protein>
<dbReference type="InParanoid" id="A0A163IR20"/>
<dbReference type="EMBL" id="LT550042">
    <property type="protein sequence ID" value="SAL94862.1"/>
    <property type="molecule type" value="Genomic_DNA"/>
</dbReference>
<dbReference type="Proteomes" id="UP000078561">
    <property type="component" value="Unassembled WGS sequence"/>
</dbReference>
<accession>A0A163IR20</accession>
<evidence type="ECO:0000313" key="2">
    <source>
        <dbReference type="Proteomes" id="UP000078561"/>
    </source>
</evidence>
<keyword evidence="2" id="KW-1185">Reference proteome</keyword>
<reference evidence="1" key="1">
    <citation type="submission" date="2016-04" db="EMBL/GenBank/DDBJ databases">
        <authorList>
            <person name="Evans L.H."/>
            <person name="Alamgir A."/>
            <person name="Owens N."/>
            <person name="Weber N.D."/>
            <person name="Virtaneva K."/>
            <person name="Barbian K."/>
            <person name="Babar A."/>
            <person name="Rosenke K."/>
        </authorList>
    </citation>
    <scope>NUCLEOTIDE SEQUENCE [LARGE SCALE GENOMIC DNA]</scope>
    <source>
        <strain evidence="1">CBS 101.48</strain>
    </source>
</reference>
<sequence length="67" mass="7737">MSSKSVPLKDVAQTRHGEIHNKDGMEKVLWESWDALDQEKIDSFLDSRNYHVKMPFDAQEEAPDASF</sequence>